<evidence type="ECO:0000313" key="1">
    <source>
        <dbReference type="EMBL" id="KKZ11460.1"/>
    </source>
</evidence>
<evidence type="ECO:0000313" key="2">
    <source>
        <dbReference type="Proteomes" id="UP000035067"/>
    </source>
</evidence>
<protein>
    <submittedName>
        <fullName evidence="1">Uncharacterized protein</fullName>
    </submittedName>
</protein>
<dbReference type="PATRIC" id="fig|1604020.3.peg.1528"/>
<gene>
    <name evidence="1" type="ORF">TE42_07800</name>
</gene>
<name>A0A0G2HKY8_9SYNE</name>
<sequence>MTHHPIREGKVLSRRQFNEPMNVVTVRANGAGVWVAGLVGQRSRRYRCGTLTSDDLSQLTIADATLSYQSDGRLLRISLQACSLGIAWEFDPYFGLSISHVDPLPQPFGGLCSPRCGQIGASSLWWRQQHCG</sequence>
<reference evidence="1 2" key="1">
    <citation type="submission" date="2015-01" db="EMBL/GenBank/DDBJ databases">
        <title>Lifestyle Evolution in Cyanobacterial Symbionts of Sponges.</title>
        <authorList>
            <person name="Burgsdorf I."/>
            <person name="Slaby B.M."/>
            <person name="Handley K.M."/>
            <person name="Haber M."/>
            <person name="Blom J."/>
            <person name="Marshall C.W."/>
            <person name="Gilbert J.A."/>
            <person name="Hentschel U."/>
            <person name="Steindler L."/>
        </authorList>
    </citation>
    <scope>NUCLEOTIDE SEQUENCE [LARGE SCALE GENOMIC DNA]</scope>
    <source>
        <strain evidence="1">SP3</strain>
    </source>
</reference>
<comment type="caution">
    <text evidence="1">The sequence shown here is derived from an EMBL/GenBank/DDBJ whole genome shotgun (WGS) entry which is preliminary data.</text>
</comment>
<dbReference type="EMBL" id="JXQG01000051">
    <property type="protein sequence ID" value="KKZ11460.1"/>
    <property type="molecule type" value="Genomic_DNA"/>
</dbReference>
<dbReference type="AlphaFoldDB" id="A0A0G2HKY8"/>
<organism evidence="1 2">
    <name type="scientific">Candidatus Synechococcus spongiarum SP3</name>
    <dbReference type="NCBI Taxonomy" id="1604020"/>
    <lineage>
        <taxon>Bacteria</taxon>
        <taxon>Bacillati</taxon>
        <taxon>Cyanobacteriota</taxon>
        <taxon>Cyanophyceae</taxon>
        <taxon>Synechococcales</taxon>
        <taxon>Synechococcaceae</taxon>
        <taxon>Synechococcus</taxon>
    </lineage>
</organism>
<dbReference type="Proteomes" id="UP000035067">
    <property type="component" value="Unassembled WGS sequence"/>
</dbReference>
<proteinExistence type="predicted"/>
<accession>A0A0G2HKY8</accession>